<gene>
    <name evidence="1" type="ORF">LCGC14_1225990</name>
</gene>
<protein>
    <submittedName>
        <fullName evidence="1">Uncharacterized protein</fullName>
    </submittedName>
</protein>
<accession>A0A0F9L9X0</accession>
<evidence type="ECO:0000313" key="1">
    <source>
        <dbReference type="EMBL" id="KKM91684.1"/>
    </source>
</evidence>
<dbReference type="EMBL" id="LAZR01006500">
    <property type="protein sequence ID" value="KKM91684.1"/>
    <property type="molecule type" value="Genomic_DNA"/>
</dbReference>
<proteinExistence type="predicted"/>
<reference evidence="1" key="1">
    <citation type="journal article" date="2015" name="Nature">
        <title>Complex archaea that bridge the gap between prokaryotes and eukaryotes.</title>
        <authorList>
            <person name="Spang A."/>
            <person name="Saw J.H."/>
            <person name="Jorgensen S.L."/>
            <person name="Zaremba-Niedzwiedzka K."/>
            <person name="Martijn J."/>
            <person name="Lind A.E."/>
            <person name="van Eijk R."/>
            <person name="Schleper C."/>
            <person name="Guy L."/>
            <person name="Ettema T.J."/>
        </authorList>
    </citation>
    <scope>NUCLEOTIDE SEQUENCE</scope>
</reference>
<feature type="non-terminal residue" evidence="1">
    <location>
        <position position="1"/>
    </location>
</feature>
<dbReference type="AlphaFoldDB" id="A0A0F9L9X0"/>
<sequence length="111" mass="12081">IWHVGSAWTDVLAHGRMQDRNGGVGDAPFTTRWLIQTGEISSSNRTDEVTFTTAYNGIPNVMLGPGTLAREWEFGLKNATGSSFTVNKRFVGSGASTTPTIYWRSEGTVNI</sequence>
<comment type="caution">
    <text evidence="1">The sequence shown here is derived from an EMBL/GenBank/DDBJ whole genome shotgun (WGS) entry which is preliminary data.</text>
</comment>
<organism evidence="1">
    <name type="scientific">marine sediment metagenome</name>
    <dbReference type="NCBI Taxonomy" id="412755"/>
    <lineage>
        <taxon>unclassified sequences</taxon>
        <taxon>metagenomes</taxon>
        <taxon>ecological metagenomes</taxon>
    </lineage>
</organism>
<name>A0A0F9L9X0_9ZZZZ</name>